<dbReference type="PANTHER" id="PTHR26379:SF295">
    <property type="entry name" value="OS10G0429651 PROTEIN"/>
    <property type="match status" value="1"/>
</dbReference>
<organism evidence="4">
    <name type="scientific">Oryza sativa subsp. japonica</name>
    <name type="common">Rice</name>
    <dbReference type="NCBI Taxonomy" id="39947"/>
    <lineage>
        <taxon>Eukaryota</taxon>
        <taxon>Viridiplantae</taxon>
        <taxon>Streptophyta</taxon>
        <taxon>Embryophyta</taxon>
        <taxon>Tracheophyta</taxon>
        <taxon>Spermatophyta</taxon>
        <taxon>Magnoliopsida</taxon>
        <taxon>Liliopsida</taxon>
        <taxon>Poales</taxon>
        <taxon>Poaceae</taxon>
        <taxon>BOP clade</taxon>
        <taxon>Oryzoideae</taxon>
        <taxon>Oryzeae</taxon>
        <taxon>Oryzinae</taxon>
        <taxon>Oryza</taxon>
        <taxon>Oryza sativa</taxon>
    </lineage>
</organism>
<accession>A3C4Z0</accession>
<dbReference type="InterPro" id="IPR000210">
    <property type="entry name" value="BTB/POZ_dom"/>
</dbReference>
<dbReference type="Gene3D" id="3.30.710.10">
    <property type="entry name" value="Potassium Channel Kv1.1, Chain A"/>
    <property type="match status" value="1"/>
</dbReference>
<dbReference type="Gene3D" id="2.60.210.10">
    <property type="entry name" value="Apoptosis, Tumor Necrosis Factor Receptor Associated Protein 2, Chain A"/>
    <property type="match status" value="1"/>
</dbReference>
<dbReference type="EMBL" id="CM000147">
    <property type="protein sequence ID" value="EAZ16153.1"/>
    <property type="molecule type" value="Genomic_DNA"/>
</dbReference>
<gene>
    <name evidence="4" type="ORF">OsJ_31599</name>
</gene>
<dbReference type="Proteomes" id="UP000007752">
    <property type="component" value="Chromosome 10"/>
</dbReference>
<dbReference type="SUPFAM" id="SSF54695">
    <property type="entry name" value="POZ domain"/>
    <property type="match status" value="1"/>
</dbReference>
<evidence type="ECO:0000259" key="3">
    <source>
        <dbReference type="PROSITE" id="PS50097"/>
    </source>
</evidence>
<comment type="pathway">
    <text evidence="1">Protein modification; protein ubiquitination.</text>
</comment>
<reference evidence="4" key="2">
    <citation type="submission" date="2008-12" db="EMBL/GenBank/DDBJ databases">
        <title>Improved gene annotation of the rice (Oryza sativa) genomes.</title>
        <authorList>
            <person name="Wang J."/>
            <person name="Li R."/>
            <person name="Fan W."/>
            <person name="Huang Q."/>
            <person name="Zhang J."/>
            <person name="Zhou Y."/>
            <person name="Hu Y."/>
            <person name="Zi S."/>
            <person name="Li J."/>
            <person name="Ni P."/>
            <person name="Zheng H."/>
            <person name="Zhang Y."/>
            <person name="Zhao M."/>
            <person name="Hao Q."/>
            <person name="McDermott J."/>
            <person name="Samudrala R."/>
            <person name="Kristiansen K."/>
            <person name="Wong G.K.-S."/>
        </authorList>
    </citation>
    <scope>NUCLEOTIDE SEQUENCE</scope>
</reference>
<dbReference type="GO" id="GO:0016567">
    <property type="term" value="P:protein ubiquitination"/>
    <property type="evidence" value="ECO:0007669"/>
    <property type="project" value="InterPro"/>
</dbReference>
<reference evidence="4" key="1">
    <citation type="journal article" date="2005" name="PLoS Biol.">
        <title>The genomes of Oryza sativa: a history of duplications.</title>
        <authorList>
            <person name="Yu J."/>
            <person name="Wang J."/>
            <person name="Lin W."/>
            <person name="Li S."/>
            <person name="Li H."/>
            <person name="Zhou J."/>
            <person name="Ni P."/>
            <person name="Dong W."/>
            <person name="Hu S."/>
            <person name="Zeng C."/>
            <person name="Zhang J."/>
            <person name="Zhang Y."/>
            <person name="Li R."/>
            <person name="Xu Z."/>
            <person name="Li S."/>
            <person name="Li X."/>
            <person name="Zheng H."/>
            <person name="Cong L."/>
            <person name="Lin L."/>
            <person name="Yin J."/>
            <person name="Geng J."/>
            <person name="Li G."/>
            <person name="Shi J."/>
            <person name="Liu J."/>
            <person name="Lv H."/>
            <person name="Li J."/>
            <person name="Wang J."/>
            <person name="Deng Y."/>
            <person name="Ran L."/>
            <person name="Shi X."/>
            <person name="Wang X."/>
            <person name="Wu Q."/>
            <person name="Li C."/>
            <person name="Ren X."/>
            <person name="Wang J."/>
            <person name="Wang X."/>
            <person name="Li D."/>
            <person name="Liu D."/>
            <person name="Zhang X."/>
            <person name="Ji Z."/>
            <person name="Zhao W."/>
            <person name="Sun Y."/>
            <person name="Zhang Z."/>
            <person name="Bao J."/>
            <person name="Han Y."/>
            <person name="Dong L."/>
            <person name="Ji J."/>
            <person name="Chen P."/>
            <person name="Wu S."/>
            <person name="Liu J."/>
            <person name="Xiao Y."/>
            <person name="Bu D."/>
            <person name="Tan J."/>
            <person name="Yang L."/>
            <person name="Ye C."/>
            <person name="Zhang J."/>
            <person name="Xu J."/>
            <person name="Zhou Y."/>
            <person name="Yu Y."/>
            <person name="Zhang B."/>
            <person name="Zhuang S."/>
            <person name="Wei H."/>
            <person name="Liu B."/>
            <person name="Lei M."/>
            <person name="Yu H."/>
            <person name="Li Y."/>
            <person name="Xu H."/>
            <person name="Wei S."/>
            <person name="He X."/>
            <person name="Fang L."/>
            <person name="Zhang Z."/>
            <person name="Zhang Y."/>
            <person name="Huang X."/>
            <person name="Su Z."/>
            <person name="Tong W."/>
            <person name="Li J."/>
            <person name="Tong Z."/>
            <person name="Li S."/>
            <person name="Ye J."/>
            <person name="Wang L."/>
            <person name="Fang L."/>
            <person name="Lei T."/>
            <person name="Chen C."/>
            <person name="Chen H."/>
            <person name="Xu Z."/>
            <person name="Li H."/>
            <person name="Huang H."/>
            <person name="Zhang F."/>
            <person name="Xu H."/>
            <person name="Li N."/>
            <person name="Zhao C."/>
            <person name="Li S."/>
            <person name="Dong L."/>
            <person name="Huang Y."/>
            <person name="Li L."/>
            <person name="Xi Y."/>
            <person name="Qi Q."/>
            <person name="Li W."/>
            <person name="Zhang B."/>
            <person name="Hu W."/>
            <person name="Zhang Y."/>
            <person name="Tian X."/>
            <person name="Jiao Y."/>
            <person name="Liang X."/>
            <person name="Jin J."/>
            <person name="Gao L."/>
            <person name="Zheng W."/>
            <person name="Hao B."/>
            <person name="Liu S."/>
            <person name="Wang W."/>
            <person name="Yuan L."/>
            <person name="Cao M."/>
            <person name="McDermott J."/>
            <person name="Samudrala R."/>
            <person name="Wang J."/>
            <person name="Wong G.K."/>
            <person name="Yang H."/>
        </authorList>
    </citation>
    <scope>NUCLEOTIDE SEQUENCE [LARGE SCALE GENOMIC DNA]</scope>
</reference>
<protein>
    <recommendedName>
        <fullName evidence="3">BTB domain-containing protein</fullName>
    </recommendedName>
</protein>
<dbReference type="Pfam" id="PF00651">
    <property type="entry name" value="BTB"/>
    <property type="match status" value="1"/>
</dbReference>
<dbReference type="InterPro" id="IPR011333">
    <property type="entry name" value="SKP1/BTB/POZ_sf"/>
</dbReference>
<evidence type="ECO:0000313" key="4">
    <source>
        <dbReference type="EMBL" id="EAZ16153.1"/>
    </source>
</evidence>
<dbReference type="InterPro" id="IPR002083">
    <property type="entry name" value="MATH/TRAF_dom"/>
</dbReference>
<dbReference type="Pfam" id="PF22486">
    <property type="entry name" value="MATH_2"/>
    <property type="match status" value="1"/>
</dbReference>
<dbReference type="PANTHER" id="PTHR26379">
    <property type="entry name" value="BTB/POZ AND MATH DOMAIN-CONTAINING PROTEIN 1"/>
    <property type="match status" value="1"/>
</dbReference>
<name>A3C4Z0_ORYSJ</name>
<feature type="domain" description="BTB" evidence="3">
    <location>
        <begin position="182"/>
        <end position="244"/>
    </location>
</feature>
<proteinExistence type="predicted"/>
<dbReference type="InterPro" id="IPR008974">
    <property type="entry name" value="TRAF-like"/>
</dbReference>
<feature type="compositionally biased region" description="Acidic residues" evidence="2">
    <location>
        <begin position="261"/>
        <end position="276"/>
    </location>
</feature>
<sequence>MSFAGVSFISDGETTPCSSPANNGAAAGSTYGYHLLVISNYSHTKETISTGDSIESGQFMLGGHTWHAEYCPNGDDSTNSDCVSFWLVRDDDDDDDDDGDDAVKVQPLKVKFEFSFAEQAAKHEARRVLVSMACDFSGTSGWCDTRCDIVILAGAAAAPPPSSSLFGAVESFGRLLGREEGADVTFEVGGETFTAHRCVLAARSKVFEAELFGPMREGAAASVVRIEDMDAEVFRGLLSFIYTDVLPDQGDLGDEAHEWHDDDDDDEGGGDCDMAAETDRSRGQIRSPEAEAAVRGGDVRLH</sequence>
<dbReference type="SMART" id="SM00225">
    <property type="entry name" value="BTB"/>
    <property type="match status" value="1"/>
</dbReference>
<dbReference type="CDD" id="cd00121">
    <property type="entry name" value="MATH"/>
    <property type="match status" value="1"/>
</dbReference>
<dbReference type="InterPro" id="IPR045005">
    <property type="entry name" value="BPM1-6"/>
</dbReference>
<feature type="region of interest" description="Disordered" evidence="2">
    <location>
        <begin position="252"/>
        <end position="302"/>
    </location>
</feature>
<dbReference type="SUPFAM" id="SSF49599">
    <property type="entry name" value="TRAF domain-like"/>
    <property type="match status" value="1"/>
</dbReference>
<feature type="region of interest" description="Disordered" evidence="2">
    <location>
        <begin position="1"/>
        <end position="21"/>
    </location>
</feature>
<dbReference type="AlphaFoldDB" id="A3C4Z0"/>
<dbReference type="PROSITE" id="PS50097">
    <property type="entry name" value="BTB"/>
    <property type="match status" value="1"/>
</dbReference>
<evidence type="ECO:0000256" key="2">
    <source>
        <dbReference type="SAM" id="MobiDB-lite"/>
    </source>
</evidence>
<evidence type="ECO:0000256" key="1">
    <source>
        <dbReference type="ARBA" id="ARBA00004906"/>
    </source>
</evidence>